<gene>
    <name evidence="1" type="ORF">PSHT_04160</name>
</gene>
<reference evidence="2" key="2">
    <citation type="journal article" date="2018" name="BMC Genomics">
        <title>Genomic insights into host adaptation between the wheat stripe rust pathogen (Puccinia striiformis f. sp. tritici) and the barley stripe rust pathogen (Puccinia striiformis f. sp. hordei).</title>
        <authorList>
            <person name="Xia C."/>
            <person name="Wang M."/>
            <person name="Yin C."/>
            <person name="Cornejo O.E."/>
            <person name="Hulbert S.H."/>
            <person name="Chen X."/>
        </authorList>
    </citation>
    <scope>NUCLEOTIDE SEQUENCE [LARGE SCALE GENOMIC DNA]</scope>
    <source>
        <strain evidence="2">93TX-2</strain>
    </source>
</reference>
<reference evidence="1 2" key="1">
    <citation type="submission" date="2017-12" db="EMBL/GenBank/DDBJ databases">
        <title>Gene loss provides genomic basis for host adaptation in cereal stripe rust fungi.</title>
        <authorList>
            <person name="Xia C."/>
        </authorList>
    </citation>
    <scope>NUCLEOTIDE SEQUENCE [LARGE SCALE GENOMIC DNA]</scope>
    <source>
        <strain evidence="1 2">93TX-2</strain>
    </source>
</reference>
<organism evidence="1 2">
    <name type="scientific">Puccinia striiformis</name>
    <dbReference type="NCBI Taxonomy" id="27350"/>
    <lineage>
        <taxon>Eukaryota</taxon>
        <taxon>Fungi</taxon>
        <taxon>Dikarya</taxon>
        <taxon>Basidiomycota</taxon>
        <taxon>Pucciniomycotina</taxon>
        <taxon>Pucciniomycetes</taxon>
        <taxon>Pucciniales</taxon>
        <taxon>Pucciniaceae</taxon>
        <taxon>Puccinia</taxon>
    </lineage>
</organism>
<dbReference type="EMBL" id="PKSM01000040">
    <property type="protein sequence ID" value="POW19981.1"/>
    <property type="molecule type" value="Genomic_DNA"/>
</dbReference>
<sequence length="104" mass="11772">MERAIVFVMIRLAPGFTSSDWIALFDSEFSESQSGRVLPNAGEISELTVNVKPICNQEDEIRRNWLCGRDSNSLRHDICWPDLLESKLAVDGTPLVIHTNLVTW</sequence>
<dbReference type="VEuPathDB" id="FungiDB:PSHT_04160"/>
<dbReference type="Proteomes" id="UP000238274">
    <property type="component" value="Unassembled WGS sequence"/>
</dbReference>
<evidence type="ECO:0000313" key="2">
    <source>
        <dbReference type="Proteomes" id="UP000238274"/>
    </source>
</evidence>
<dbReference type="AlphaFoldDB" id="A0A2S4WE04"/>
<accession>A0A2S4WE04</accession>
<evidence type="ECO:0000313" key="1">
    <source>
        <dbReference type="EMBL" id="POW19981.1"/>
    </source>
</evidence>
<name>A0A2S4WE04_9BASI</name>
<comment type="caution">
    <text evidence="1">The sequence shown here is derived from an EMBL/GenBank/DDBJ whole genome shotgun (WGS) entry which is preliminary data.</text>
</comment>
<keyword evidence="2" id="KW-1185">Reference proteome</keyword>
<reference evidence="2" key="3">
    <citation type="journal article" date="2018" name="Mol. Plant Microbe Interact.">
        <title>Genome sequence resources for the wheat stripe rust pathogen (Puccinia striiformis f. sp. tritici) and the barley stripe rust pathogen (Puccinia striiformis f. sp. hordei).</title>
        <authorList>
            <person name="Xia C."/>
            <person name="Wang M."/>
            <person name="Yin C."/>
            <person name="Cornejo O.E."/>
            <person name="Hulbert S.H."/>
            <person name="Chen X."/>
        </authorList>
    </citation>
    <scope>NUCLEOTIDE SEQUENCE [LARGE SCALE GENOMIC DNA]</scope>
    <source>
        <strain evidence="2">93TX-2</strain>
    </source>
</reference>
<proteinExistence type="predicted"/>
<protein>
    <submittedName>
        <fullName evidence="1">Uncharacterized protein</fullName>
    </submittedName>
</protein>